<keyword evidence="3" id="KW-1185">Reference proteome</keyword>
<keyword evidence="1" id="KW-1133">Transmembrane helix</keyword>
<dbReference type="AlphaFoldDB" id="A0A0M0JLY2"/>
<dbReference type="OrthoDB" id="409543at2759"/>
<feature type="transmembrane region" description="Helical" evidence="1">
    <location>
        <begin position="6"/>
        <end position="30"/>
    </location>
</feature>
<dbReference type="InterPro" id="IPR007577">
    <property type="entry name" value="GlycoTrfase_DXD_sugar-bd_CS"/>
</dbReference>
<protein>
    <submittedName>
        <fullName evidence="2">Uncharacterized protein</fullName>
    </submittedName>
</protein>
<proteinExistence type="predicted"/>
<dbReference type="SUPFAM" id="SSF53448">
    <property type="entry name" value="Nucleotide-diphospho-sugar transferases"/>
    <property type="match status" value="1"/>
</dbReference>
<organism evidence="2 3">
    <name type="scientific">Chrysochromulina tobinii</name>
    <dbReference type="NCBI Taxonomy" id="1460289"/>
    <lineage>
        <taxon>Eukaryota</taxon>
        <taxon>Haptista</taxon>
        <taxon>Haptophyta</taxon>
        <taxon>Prymnesiophyceae</taxon>
        <taxon>Prymnesiales</taxon>
        <taxon>Chrysochromulinaceae</taxon>
        <taxon>Chrysochromulina</taxon>
    </lineage>
</organism>
<dbReference type="Proteomes" id="UP000037460">
    <property type="component" value="Unassembled WGS sequence"/>
</dbReference>
<evidence type="ECO:0000256" key="1">
    <source>
        <dbReference type="SAM" id="Phobius"/>
    </source>
</evidence>
<dbReference type="Gene3D" id="3.90.550.20">
    <property type="match status" value="1"/>
</dbReference>
<gene>
    <name evidence="2" type="ORF">Ctob_011941</name>
</gene>
<name>A0A0M0JLY2_9EUKA</name>
<keyword evidence="1" id="KW-0812">Transmembrane</keyword>
<comment type="caution">
    <text evidence="2">The sequence shown here is derived from an EMBL/GenBank/DDBJ whole genome shotgun (WGS) entry which is preliminary data.</text>
</comment>
<evidence type="ECO:0000313" key="2">
    <source>
        <dbReference type="EMBL" id="KOO27581.1"/>
    </source>
</evidence>
<reference evidence="3" key="1">
    <citation type="journal article" date="2015" name="PLoS Genet.">
        <title>Genome Sequence and Transcriptome Analyses of Chrysochromulina tobin: Metabolic Tools for Enhanced Algal Fitness in the Prominent Order Prymnesiales (Haptophyceae).</title>
        <authorList>
            <person name="Hovde B.T."/>
            <person name="Deodato C.R."/>
            <person name="Hunsperger H.M."/>
            <person name="Ryken S.A."/>
            <person name="Yost W."/>
            <person name="Jha R.K."/>
            <person name="Patterson J."/>
            <person name="Monnat R.J. Jr."/>
            <person name="Barlow S.B."/>
            <person name="Starkenburg S.R."/>
            <person name="Cattolico R.A."/>
        </authorList>
    </citation>
    <scope>NUCLEOTIDE SEQUENCE</scope>
    <source>
        <strain evidence="3">CCMP291</strain>
    </source>
</reference>
<dbReference type="Pfam" id="PF04488">
    <property type="entry name" value="Gly_transf_sug"/>
    <property type="match status" value="1"/>
</dbReference>
<evidence type="ECO:0000313" key="3">
    <source>
        <dbReference type="Proteomes" id="UP000037460"/>
    </source>
</evidence>
<keyword evidence="1" id="KW-0472">Membrane</keyword>
<accession>A0A0M0JLY2</accession>
<sequence length="388" mass="42007">MVGRGVHAAALAIGIPIAALAGSYLSTFLFESHRTLENYHLGVRVWLRSWIATGCAIEAALRVAPHVSLWVVGASLLPAKAHRDAWTSWQRGLARHSDRPLGQLVVRLHQFHETTLVGSALRSRGVGAMYSAHEWGSHGLPSHPAAVSDLVRLDVLEGEGGIYLDLDVIALHSHLLRLRDGVGLQAAPPWHPFSGGTAARPLHALLSNAVLVSRRPNGSLPREIARCAWRSLGALGAGAAADGSGAARLEVSDLLGPQAATEAWVESSAWRPPWRLYSETLFGFAACGRDHDGASRCVDYSSSDLPLDCEIGATGWDAFLHGRLAQHSIKSLRFNWRARRYPEHGEGRPACEQGQGTLRARIAQEACPAAWDLSARQTAAGRRRRRTR</sequence>
<dbReference type="EMBL" id="JWZX01002697">
    <property type="protein sequence ID" value="KOO27581.1"/>
    <property type="molecule type" value="Genomic_DNA"/>
</dbReference>
<dbReference type="InterPro" id="IPR029044">
    <property type="entry name" value="Nucleotide-diphossugar_trans"/>
</dbReference>